<evidence type="ECO:0000256" key="2">
    <source>
        <dbReference type="ARBA" id="ARBA00023043"/>
    </source>
</evidence>
<dbReference type="Pfam" id="PF13637">
    <property type="entry name" value="Ank_4"/>
    <property type="match status" value="1"/>
</dbReference>
<dbReference type="Pfam" id="PF13606">
    <property type="entry name" value="Ank_3"/>
    <property type="match status" value="1"/>
</dbReference>
<evidence type="ECO:0000256" key="1">
    <source>
        <dbReference type="ARBA" id="ARBA00022737"/>
    </source>
</evidence>
<dbReference type="PANTHER" id="PTHR24166">
    <property type="entry name" value="ROLLING PEBBLES, ISOFORM B"/>
    <property type="match status" value="1"/>
</dbReference>
<dbReference type="SMART" id="SM00248">
    <property type="entry name" value="ANK"/>
    <property type="match status" value="7"/>
</dbReference>
<protein>
    <submittedName>
        <fullName evidence="4">Ankyrin repeat domain-containing protein 50</fullName>
    </submittedName>
</protein>
<dbReference type="InterPro" id="IPR050889">
    <property type="entry name" value="Dendritic_Spine_Reg/Scaffold"/>
</dbReference>
<feature type="repeat" description="ANK" evidence="3">
    <location>
        <begin position="22"/>
        <end position="54"/>
    </location>
</feature>
<gene>
    <name evidence="4" type="ORF">Forpe1208_v016942</name>
</gene>
<dbReference type="AlphaFoldDB" id="A0A8J5NEQ6"/>
<dbReference type="PROSITE" id="PS50088">
    <property type="entry name" value="ANK_REPEAT"/>
    <property type="match status" value="5"/>
</dbReference>
<feature type="repeat" description="ANK" evidence="3">
    <location>
        <begin position="222"/>
        <end position="247"/>
    </location>
</feature>
<dbReference type="Pfam" id="PF12796">
    <property type="entry name" value="Ank_2"/>
    <property type="match status" value="2"/>
</dbReference>
<evidence type="ECO:0000256" key="3">
    <source>
        <dbReference type="PROSITE-ProRule" id="PRU00023"/>
    </source>
</evidence>
<dbReference type="PROSITE" id="PS50297">
    <property type="entry name" value="ANK_REP_REGION"/>
    <property type="match status" value="5"/>
</dbReference>
<reference evidence="4" key="1">
    <citation type="submission" date="2021-04" db="EMBL/GenBank/DDBJ databases">
        <title>First draft genome resource for Brassicaceae pathogens Fusarium oxysporum f. sp. raphani and Fusarium oxysporum f. sp. rapae.</title>
        <authorList>
            <person name="Asai S."/>
        </authorList>
    </citation>
    <scope>NUCLEOTIDE SEQUENCE</scope>
    <source>
        <strain evidence="4">Tf1208</strain>
    </source>
</reference>
<name>A0A8J5NEQ6_FUSOX</name>
<keyword evidence="1" id="KW-0677">Repeat</keyword>
<keyword evidence="2 3" id="KW-0040">ANK repeat</keyword>
<dbReference type="Proteomes" id="UP000694050">
    <property type="component" value="Unassembled WGS sequence"/>
</dbReference>
<feature type="repeat" description="ANK" evidence="3">
    <location>
        <begin position="88"/>
        <end position="120"/>
    </location>
</feature>
<organism evidence="4 5">
    <name type="scientific">Fusarium oxysporum f. sp. rapae</name>
    <dbReference type="NCBI Taxonomy" id="485398"/>
    <lineage>
        <taxon>Eukaryota</taxon>
        <taxon>Fungi</taxon>
        <taxon>Dikarya</taxon>
        <taxon>Ascomycota</taxon>
        <taxon>Pezizomycotina</taxon>
        <taxon>Sordariomycetes</taxon>
        <taxon>Hypocreomycetidae</taxon>
        <taxon>Hypocreales</taxon>
        <taxon>Nectriaceae</taxon>
        <taxon>Fusarium</taxon>
        <taxon>Fusarium oxysporum species complex</taxon>
    </lineage>
</organism>
<evidence type="ECO:0000313" key="5">
    <source>
        <dbReference type="Proteomes" id="UP000694050"/>
    </source>
</evidence>
<dbReference type="PANTHER" id="PTHR24166:SF48">
    <property type="entry name" value="PROTEIN VAPYRIN"/>
    <property type="match status" value="1"/>
</dbReference>
<feature type="repeat" description="ANK" evidence="3">
    <location>
        <begin position="55"/>
        <end position="87"/>
    </location>
</feature>
<dbReference type="InterPro" id="IPR002110">
    <property type="entry name" value="Ankyrin_rpt"/>
</dbReference>
<sequence>MKLIGVAINLIDEQSVNQESSLGRTPLRIACSNGSNDLVALLLSKGADLMTTNNDGSTPLNIASRNGHAEVVKTLLEKGADLTTANNDGWTPLLSASAEGHAEVVKTLLEKGADLTTADNDGWTPLNVASELGHTEVVKALLEKGADLTTANNGGWTPLLSASAEGHVDVIKLLFEASPFDTTEMDSLGRTALFLASRYGRLPVVQYLLSMRISDPDVKNYYGSTALSTAVANGHYEVVELLVGTGVGTQEQFYVGRSLLCTYDSQTELSHQNSLNMSLSKEMISYTHRPKWINGLKSTGPRDRKWGYTIYRAYYGKESDKAWQTLLYYLRHQTKLAFGAYAKGALVEHNVNPDYIQRLKDLFSLDIREDPSLFDGIDIRGLRKFVKNEKEEQIEIVKRPQARPNRI</sequence>
<proteinExistence type="predicted"/>
<dbReference type="EMBL" id="JAELUQ010000016">
    <property type="protein sequence ID" value="KAG7402931.1"/>
    <property type="molecule type" value="Genomic_DNA"/>
</dbReference>
<accession>A0A8J5NEQ6</accession>
<evidence type="ECO:0000313" key="4">
    <source>
        <dbReference type="EMBL" id="KAG7402931.1"/>
    </source>
</evidence>
<comment type="caution">
    <text evidence="4">The sequence shown here is derived from an EMBL/GenBank/DDBJ whole genome shotgun (WGS) entry which is preliminary data.</text>
</comment>
<feature type="repeat" description="ANK" evidence="3">
    <location>
        <begin position="121"/>
        <end position="153"/>
    </location>
</feature>